<dbReference type="Proteomes" id="UP001162483">
    <property type="component" value="Unassembled WGS sequence"/>
</dbReference>
<comment type="caution">
    <text evidence="1">The sequence shown here is derived from an EMBL/GenBank/DDBJ whole genome shotgun (WGS) entry which is preliminary data.</text>
</comment>
<evidence type="ECO:0000313" key="1">
    <source>
        <dbReference type="EMBL" id="CAI9570875.1"/>
    </source>
</evidence>
<sequence length="35" mass="3990">MKVILCTNDSIDTGIFIYISNVCNQRLIAGLRRTF</sequence>
<reference evidence="1" key="1">
    <citation type="submission" date="2023-05" db="EMBL/GenBank/DDBJ databases">
        <authorList>
            <person name="Stuckert A."/>
        </authorList>
    </citation>
    <scope>NUCLEOTIDE SEQUENCE</scope>
</reference>
<evidence type="ECO:0000313" key="2">
    <source>
        <dbReference type="Proteomes" id="UP001162483"/>
    </source>
</evidence>
<proteinExistence type="predicted"/>
<organism evidence="1 2">
    <name type="scientific">Staurois parvus</name>
    <dbReference type="NCBI Taxonomy" id="386267"/>
    <lineage>
        <taxon>Eukaryota</taxon>
        <taxon>Metazoa</taxon>
        <taxon>Chordata</taxon>
        <taxon>Craniata</taxon>
        <taxon>Vertebrata</taxon>
        <taxon>Euteleostomi</taxon>
        <taxon>Amphibia</taxon>
        <taxon>Batrachia</taxon>
        <taxon>Anura</taxon>
        <taxon>Neobatrachia</taxon>
        <taxon>Ranoidea</taxon>
        <taxon>Ranidae</taxon>
        <taxon>Staurois</taxon>
    </lineage>
</organism>
<accession>A0ABN9DE46</accession>
<name>A0ABN9DE46_9NEOB</name>
<dbReference type="EMBL" id="CATNWA010014356">
    <property type="protein sequence ID" value="CAI9570875.1"/>
    <property type="molecule type" value="Genomic_DNA"/>
</dbReference>
<protein>
    <submittedName>
        <fullName evidence="1">Uncharacterized protein</fullName>
    </submittedName>
</protein>
<keyword evidence="2" id="KW-1185">Reference proteome</keyword>
<gene>
    <name evidence="1" type="ORF">SPARVUS_LOCUS7157905</name>
</gene>